<dbReference type="InterPro" id="IPR023614">
    <property type="entry name" value="Porin_dom_sf"/>
</dbReference>
<sequence>MKRAPILVFFILTVLAPSAQAQEKEKAQVVEDPELEFSGYGELSFGWLNYGEDQTREGGAWRDSRLVFDSTRFVLKAEMELPADFEFEAEIEFEHGGTGSALELEYEEFGEYEQEIEKGGEVILEEFYLSRTFSDLVRVRVGRFYTAVGLLSYHYRPGDLIASGRPESETTILPAVWDEMGADVRLKWNWLEATAQVINGLDSTGFSSQGWVSTGHQTRFEFIRARGLAGVLRLDFVPIDGLKAGVSAYYGDTAKNRPKPDLAKDCNDPEEARVAPCGYVSAGLLILDAHFSLELGPARAKGLLLWGNLENADVISARNRNLSNFLNVLRSEVAEQAILAWGELGVDLLHGFDTKWRLEPHLRFEYYDTMFRVAEGVFDPPRFERYVASAGVGADYDNSVMARLTTRYRWFGDSSLRDQTEVFLTTGFHY</sequence>
<dbReference type="RefSeq" id="WP_146959080.1">
    <property type="nucleotide sequence ID" value="NZ_CP042467.1"/>
</dbReference>
<evidence type="ECO:0000313" key="2">
    <source>
        <dbReference type="EMBL" id="QED27395.1"/>
    </source>
</evidence>
<protein>
    <recommendedName>
        <fullName evidence="4">Porin</fullName>
    </recommendedName>
</protein>
<gene>
    <name evidence="2" type="ORF">FRD01_09115</name>
</gene>
<accession>A0A5B8XPI8</accession>
<feature type="chain" id="PRO_5022941737" description="Porin" evidence="1">
    <location>
        <begin position="22"/>
        <end position="430"/>
    </location>
</feature>
<organism evidence="2 3">
    <name type="scientific">Microvenator marinus</name>
    <dbReference type="NCBI Taxonomy" id="2600177"/>
    <lineage>
        <taxon>Bacteria</taxon>
        <taxon>Deltaproteobacteria</taxon>
        <taxon>Bradymonadales</taxon>
        <taxon>Microvenatoraceae</taxon>
        <taxon>Microvenator</taxon>
    </lineage>
</organism>
<dbReference type="KEGG" id="bbae:FRD01_09115"/>
<evidence type="ECO:0000256" key="1">
    <source>
        <dbReference type="SAM" id="SignalP"/>
    </source>
</evidence>
<dbReference type="OrthoDB" id="9768080at2"/>
<dbReference type="AlphaFoldDB" id="A0A5B8XPI8"/>
<reference evidence="2 3" key="1">
    <citation type="submission" date="2019-08" db="EMBL/GenBank/DDBJ databases">
        <authorList>
            <person name="Liang Q."/>
        </authorList>
    </citation>
    <scope>NUCLEOTIDE SEQUENCE [LARGE SCALE GENOMIC DNA]</scope>
    <source>
        <strain evidence="2 3">V1718</strain>
    </source>
</reference>
<evidence type="ECO:0008006" key="4">
    <source>
        <dbReference type="Google" id="ProtNLM"/>
    </source>
</evidence>
<dbReference type="SUPFAM" id="SSF56935">
    <property type="entry name" value="Porins"/>
    <property type="match status" value="1"/>
</dbReference>
<feature type="signal peptide" evidence="1">
    <location>
        <begin position="1"/>
        <end position="21"/>
    </location>
</feature>
<dbReference type="EMBL" id="CP042467">
    <property type="protein sequence ID" value="QED27395.1"/>
    <property type="molecule type" value="Genomic_DNA"/>
</dbReference>
<evidence type="ECO:0000313" key="3">
    <source>
        <dbReference type="Proteomes" id="UP000321595"/>
    </source>
</evidence>
<dbReference type="Proteomes" id="UP000321595">
    <property type="component" value="Chromosome"/>
</dbReference>
<keyword evidence="1" id="KW-0732">Signal</keyword>
<keyword evidence="3" id="KW-1185">Reference proteome</keyword>
<dbReference type="Gene3D" id="2.40.160.10">
    <property type="entry name" value="Porin"/>
    <property type="match status" value="1"/>
</dbReference>
<name>A0A5B8XPI8_9DELT</name>
<proteinExistence type="predicted"/>